<accession>A0A433J545</accession>
<sequence length="255" mass="27361">MPETTGAETTGTAAPEGTRYKRVLLKVSGEALMGQRDYGLDPDMVNRIANEVKAVIALGVQVCLVIGGGNIFRGVKGAAGGMERASADYIGMLATVMNALSMQSALERMGVVTRVQSAIPMSSVCEPYIRRRAIRHMEKGRVVIFAAGTGNPFFTTDTAAALRASEMGCDGLLKGTQVDGVYTADPKKDPNATHYERLSYMDVLTKDLQVMDASAIALARENHIPILVLSIHTPGSFAEVMQGRGKHTLITEERE</sequence>
<comment type="function">
    <text evidence="11">Catalyzes the reversible phosphorylation of UMP to UDP.</text>
</comment>
<organism evidence="13 14">
    <name type="scientific">Azospirillum doebereinerae</name>
    <dbReference type="NCBI Taxonomy" id="92933"/>
    <lineage>
        <taxon>Bacteria</taxon>
        <taxon>Pseudomonadati</taxon>
        <taxon>Pseudomonadota</taxon>
        <taxon>Alphaproteobacteria</taxon>
        <taxon>Rhodospirillales</taxon>
        <taxon>Azospirillaceae</taxon>
        <taxon>Azospirillum</taxon>
    </lineage>
</organism>
<dbReference type="SUPFAM" id="SSF53633">
    <property type="entry name" value="Carbamate kinase-like"/>
    <property type="match status" value="1"/>
</dbReference>
<evidence type="ECO:0000259" key="12">
    <source>
        <dbReference type="Pfam" id="PF00696"/>
    </source>
</evidence>
<evidence type="ECO:0000313" key="14">
    <source>
        <dbReference type="Proteomes" id="UP000280346"/>
    </source>
</evidence>
<evidence type="ECO:0000256" key="1">
    <source>
        <dbReference type="ARBA" id="ARBA00004496"/>
    </source>
</evidence>
<keyword evidence="9 11" id="KW-0665">Pyrimidine biosynthesis</keyword>
<dbReference type="Pfam" id="PF00696">
    <property type="entry name" value="AA_kinase"/>
    <property type="match status" value="1"/>
</dbReference>
<dbReference type="InterPro" id="IPR036393">
    <property type="entry name" value="AceGlu_kinase-like_sf"/>
</dbReference>
<feature type="binding site" evidence="11">
    <location>
        <position position="182"/>
    </location>
    <ligand>
        <name>ATP</name>
        <dbReference type="ChEBI" id="CHEBI:30616"/>
    </ligand>
</feature>
<dbReference type="GO" id="GO:0005524">
    <property type="term" value="F:ATP binding"/>
    <property type="evidence" value="ECO:0007669"/>
    <property type="project" value="UniProtKB-KW"/>
</dbReference>
<comment type="similarity">
    <text evidence="3 11">Belongs to the UMP kinase family.</text>
</comment>
<evidence type="ECO:0000256" key="3">
    <source>
        <dbReference type="ARBA" id="ARBA00007614"/>
    </source>
</evidence>
<keyword evidence="14" id="KW-1185">Reference proteome</keyword>
<dbReference type="GO" id="GO:0033862">
    <property type="term" value="F:UMP kinase activity"/>
    <property type="evidence" value="ECO:0007669"/>
    <property type="project" value="UniProtKB-EC"/>
</dbReference>
<feature type="binding site" evidence="11">
    <location>
        <position position="68"/>
    </location>
    <ligand>
        <name>UMP</name>
        <dbReference type="ChEBI" id="CHEBI:57865"/>
    </ligand>
</feature>
<dbReference type="PIRSF" id="PIRSF005650">
    <property type="entry name" value="Uridylate_kin"/>
    <property type="match status" value="1"/>
</dbReference>
<dbReference type="GO" id="GO:0006225">
    <property type="term" value="P:UDP biosynthetic process"/>
    <property type="evidence" value="ECO:0007669"/>
    <property type="project" value="TreeGrafter"/>
</dbReference>
<dbReference type="RefSeq" id="WP_127001197.1">
    <property type="nucleotide sequence ID" value="NZ_JAKOAR010000018.1"/>
</dbReference>
<dbReference type="UniPathway" id="UPA00159">
    <property type="reaction ID" value="UER00275"/>
</dbReference>
<keyword evidence="5 11" id="KW-0808">Transferase</keyword>
<evidence type="ECO:0000256" key="11">
    <source>
        <dbReference type="HAMAP-Rule" id="MF_01220"/>
    </source>
</evidence>
<evidence type="ECO:0000256" key="7">
    <source>
        <dbReference type="ARBA" id="ARBA00022777"/>
    </source>
</evidence>
<comment type="subcellular location">
    <subcellularLocation>
        <location evidence="1 11">Cytoplasm</location>
    </subcellularLocation>
</comment>
<dbReference type="AlphaFoldDB" id="A0A433J545"/>
<evidence type="ECO:0000256" key="4">
    <source>
        <dbReference type="ARBA" id="ARBA00022490"/>
    </source>
</evidence>
<dbReference type="OrthoDB" id="9807458at2"/>
<evidence type="ECO:0000256" key="5">
    <source>
        <dbReference type="ARBA" id="ARBA00022679"/>
    </source>
</evidence>
<feature type="binding site" evidence="11">
    <location>
        <position position="185"/>
    </location>
    <ligand>
        <name>ATP</name>
        <dbReference type="ChEBI" id="CHEBI:30616"/>
    </ligand>
</feature>
<keyword evidence="4 11" id="KW-0963">Cytoplasm</keyword>
<dbReference type="FunFam" id="3.40.1160.10:FF:000001">
    <property type="entry name" value="Uridylate kinase"/>
    <property type="match status" value="1"/>
</dbReference>
<dbReference type="InterPro" id="IPR001048">
    <property type="entry name" value="Asp/Glu/Uridylate_kinase"/>
</dbReference>
<reference evidence="13 14" key="1">
    <citation type="submission" date="2018-12" db="EMBL/GenBank/DDBJ databases">
        <authorList>
            <person name="Yang Y."/>
        </authorList>
    </citation>
    <scope>NUCLEOTIDE SEQUENCE [LARGE SCALE GENOMIC DNA]</scope>
    <source>
        <strain evidence="13 14">GSF71</strain>
    </source>
</reference>
<dbReference type="GO" id="GO:0005829">
    <property type="term" value="C:cytosol"/>
    <property type="evidence" value="ECO:0007669"/>
    <property type="project" value="TreeGrafter"/>
</dbReference>
<feature type="binding site" evidence="11">
    <location>
        <position position="88"/>
    </location>
    <ligand>
        <name>UMP</name>
        <dbReference type="ChEBI" id="CHEBI:57865"/>
    </ligand>
</feature>
<dbReference type="EMBL" id="RZIJ01000017">
    <property type="protein sequence ID" value="RUQ67533.1"/>
    <property type="molecule type" value="Genomic_DNA"/>
</dbReference>
<keyword evidence="7 11" id="KW-0418">Kinase</keyword>
<comment type="caution">
    <text evidence="13">The sequence shown here is derived from an EMBL/GenBank/DDBJ whole genome shotgun (WGS) entry which is preliminary data.</text>
</comment>
<dbReference type="PANTHER" id="PTHR42833:SF4">
    <property type="entry name" value="URIDYLATE KINASE PUMPKIN, CHLOROPLASTIC"/>
    <property type="match status" value="1"/>
</dbReference>
<dbReference type="InterPro" id="IPR011817">
    <property type="entry name" value="Uridylate_kinase"/>
</dbReference>
<feature type="binding site" evidence="11">
    <location>
        <position position="177"/>
    </location>
    <ligand>
        <name>ATP</name>
        <dbReference type="ChEBI" id="CHEBI:30616"/>
    </ligand>
</feature>
<comment type="subunit">
    <text evidence="11">Homohexamer.</text>
</comment>
<evidence type="ECO:0000256" key="6">
    <source>
        <dbReference type="ARBA" id="ARBA00022741"/>
    </source>
</evidence>
<keyword evidence="6 11" id="KW-0547">Nucleotide-binding</keyword>
<name>A0A433J545_9PROT</name>
<feature type="binding site" evidence="11">
    <location>
        <position position="69"/>
    </location>
    <ligand>
        <name>ATP</name>
        <dbReference type="ChEBI" id="CHEBI:30616"/>
    </ligand>
</feature>
<feature type="binding site" evidence="11">
    <location>
        <position position="73"/>
    </location>
    <ligand>
        <name>ATP</name>
        <dbReference type="ChEBI" id="CHEBI:30616"/>
    </ligand>
</feature>
<proteinExistence type="inferred from homology"/>
<dbReference type="HAMAP" id="MF_01220_B">
    <property type="entry name" value="PyrH_B"/>
    <property type="match status" value="1"/>
</dbReference>
<dbReference type="NCBIfam" id="TIGR02075">
    <property type="entry name" value="pyrH_bact"/>
    <property type="match status" value="1"/>
</dbReference>
<feature type="binding site" evidence="11">
    <location>
        <position position="176"/>
    </location>
    <ligand>
        <name>ATP</name>
        <dbReference type="ChEBI" id="CHEBI:30616"/>
    </ligand>
</feature>
<evidence type="ECO:0000256" key="9">
    <source>
        <dbReference type="ARBA" id="ARBA00022975"/>
    </source>
</evidence>
<comment type="pathway">
    <text evidence="2 11">Pyrimidine metabolism; CTP biosynthesis via de novo pathway; UDP from UMP (UMPK route): step 1/1.</text>
</comment>
<dbReference type="GO" id="GO:0044210">
    <property type="term" value="P:'de novo' CTP biosynthetic process"/>
    <property type="evidence" value="ECO:0007669"/>
    <property type="project" value="UniProtKB-UniRule"/>
</dbReference>
<evidence type="ECO:0000256" key="2">
    <source>
        <dbReference type="ARBA" id="ARBA00004791"/>
    </source>
</evidence>
<comment type="activity regulation">
    <text evidence="11">Inhibited by UTP.</text>
</comment>
<dbReference type="InterPro" id="IPR015963">
    <property type="entry name" value="Uridylate_kinase_bac"/>
</dbReference>
<dbReference type="PANTHER" id="PTHR42833">
    <property type="entry name" value="URIDYLATE KINASE"/>
    <property type="match status" value="1"/>
</dbReference>
<gene>
    <name evidence="11" type="primary">pyrH</name>
    <name evidence="13" type="ORF">EJ913_20140</name>
</gene>
<evidence type="ECO:0000256" key="10">
    <source>
        <dbReference type="ARBA" id="ARBA00047767"/>
    </source>
</evidence>
<keyword evidence="8 11" id="KW-0067">ATP-binding</keyword>
<protein>
    <recommendedName>
        <fullName evidence="11">Uridylate kinase</fullName>
        <shortName evidence="11">UK</shortName>
        <ecNumber evidence="11">2.7.4.22</ecNumber>
    </recommendedName>
    <alternativeName>
        <fullName evidence="11">Uridine monophosphate kinase</fullName>
        <shortName evidence="11">UMP kinase</shortName>
        <shortName evidence="11">UMPK</shortName>
    </alternativeName>
</protein>
<dbReference type="Gene3D" id="3.40.1160.10">
    <property type="entry name" value="Acetylglutamate kinase-like"/>
    <property type="match status" value="1"/>
</dbReference>
<feature type="domain" description="Aspartate/glutamate/uridylate kinase" evidence="12">
    <location>
        <begin position="21"/>
        <end position="230"/>
    </location>
</feature>
<dbReference type="EC" id="2.7.4.22" evidence="11"/>
<feature type="binding site" evidence="11">
    <location>
        <begin position="149"/>
        <end position="156"/>
    </location>
    <ligand>
        <name>UMP</name>
        <dbReference type="ChEBI" id="CHEBI:57865"/>
    </ligand>
</feature>
<evidence type="ECO:0000256" key="8">
    <source>
        <dbReference type="ARBA" id="ARBA00022840"/>
    </source>
</evidence>
<comment type="catalytic activity">
    <reaction evidence="10 11">
        <text>UMP + ATP = UDP + ADP</text>
        <dbReference type="Rhea" id="RHEA:24400"/>
        <dbReference type="ChEBI" id="CHEBI:30616"/>
        <dbReference type="ChEBI" id="CHEBI:57865"/>
        <dbReference type="ChEBI" id="CHEBI:58223"/>
        <dbReference type="ChEBI" id="CHEBI:456216"/>
        <dbReference type="EC" id="2.7.4.22"/>
    </reaction>
</comment>
<comment type="caution">
    <text evidence="11">Lacks conserved residue(s) required for the propagation of feature annotation.</text>
</comment>
<dbReference type="Proteomes" id="UP000280346">
    <property type="component" value="Unassembled WGS sequence"/>
</dbReference>
<feature type="binding site" evidence="11">
    <location>
        <begin position="26"/>
        <end position="29"/>
    </location>
    <ligand>
        <name>ATP</name>
        <dbReference type="ChEBI" id="CHEBI:30616"/>
    </ligand>
</feature>
<evidence type="ECO:0000313" key="13">
    <source>
        <dbReference type="EMBL" id="RUQ67533.1"/>
    </source>
</evidence>
<dbReference type="CDD" id="cd04254">
    <property type="entry name" value="AAK_UMPK-PyrH-Ec"/>
    <property type="match status" value="1"/>
</dbReference>